<evidence type="ECO:0000313" key="3">
    <source>
        <dbReference type="Proteomes" id="UP000199403"/>
    </source>
</evidence>
<accession>A0A1H6TEG6</accession>
<dbReference type="OrthoDB" id="1453649at2"/>
<evidence type="ECO:0000256" key="1">
    <source>
        <dbReference type="SAM" id="Phobius"/>
    </source>
</evidence>
<dbReference type="EMBL" id="FNZH01000001">
    <property type="protein sequence ID" value="SEI78391.1"/>
    <property type="molecule type" value="Genomic_DNA"/>
</dbReference>
<gene>
    <name evidence="2" type="ORF">SAMN05192553_101276</name>
</gene>
<keyword evidence="1" id="KW-1133">Transmembrane helix</keyword>
<reference evidence="3" key="1">
    <citation type="submission" date="2016-10" db="EMBL/GenBank/DDBJ databases">
        <authorList>
            <person name="Varghese N."/>
            <person name="Submissions S."/>
        </authorList>
    </citation>
    <scope>NUCLEOTIDE SEQUENCE [LARGE SCALE GENOMIC DNA]</scope>
    <source>
        <strain evidence="3">IBRC-M 10761</strain>
    </source>
</reference>
<dbReference type="AlphaFoldDB" id="A0A1H6TEG6"/>
<evidence type="ECO:0000313" key="2">
    <source>
        <dbReference type="EMBL" id="SEI78391.1"/>
    </source>
</evidence>
<sequence>MEKKKLYWRICCVAAIGLCILTFTPLVIPQGIATPALGGVPYSLWTSFIITVLLVVLTYIGTRVHPGMQNEEEDL</sequence>
<feature type="transmembrane region" description="Helical" evidence="1">
    <location>
        <begin position="40"/>
        <end position="60"/>
    </location>
</feature>
<dbReference type="Proteomes" id="UP000199403">
    <property type="component" value="Unassembled WGS sequence"/>
</dbReference>
<keyword evidence="3" id="KW-1185">Reference proteome</keyword>
<evidence type="ECO:0008006" key="4">
    <source>
        <dbReference type="Google" id="ProtNLM"/>
    </source>
</evidence>
<proteinExistence type="predicted"/>
<organism evidence="2 3">
    <name type="scientific">Cyclobacterium xiamenense</name>
    <dbReference type="NCBI Taxonomy" id="1297121"/>
    <lineage>
        <taxon>Bacteria</taxon>
        <taxon>Pseudomonadati</taxon>
        <taxon>Bacteroidota</taxon>
        <taxon>Cytophagia</taxon>
        <taxon>Cytophagales</taxon>
        <taxon>Cyclobacteriaceae</taxon>
        <taxon>Cyclobacterium</taxon>
    </lineage>
</organism>
<dbReference type="RefSeq" id="WP_092170138.1">
    <property type="nucleotide sequence ID" value="NZ_FNZH01000001.1"/>
</dbReference>
<keyword evidence="1" id="KW-0472">Membrane</keyword>
<keyword evidence="1" id="KW-0812">Transmembrane</keyword>
<feature type="transmembrane region" description="Helical" evidence="1">
    <location>
        <begin position="7"/>
        <end position="28"/>
    </location>
</feature>
<name>A0A1H6TEG6_9BACT</name>
<protein>
    <recommendedName>
        <fullName evidence="4">Solute:sodium symporter small subunit</fullName>
    </recommendedName>
</protein>
<dbReference type="STRING" id="1416801.SAMN05192553_101276"/>